<dbReference type="PANTHER" id="PTHR30426">
    <property type="entry name" value="4-HYDROXY-3-METHYLBUT-2-ENYL DIPHOSPHATE REDUCTASE"/>
    <property type="match status" value="1"/>
</dbReference>
<evidence type="ECO:0000259" key="6">
    <source>
        <dbReference type="Pfam" id="PF01048"/>
    </source>
</evidence>
<sequence>MTVDWTLFAAMRPEVRALRRGLPAGAPVRRTGIGPARAARTARRDGGGGPVAVAGIAGGLAAGLRTGDVVVATEVRADGAAATALPCPAAPMIAAALRRRGHTVHLGPVATTRRPATGRHRERLAGTGALAVDTESAAVLAAAADRPTACVRVVADPASRPLYRPGTLPRVLAAVRALGPVGPALVEWAAATTVRRVLLAASGPENPAGAGPATLRLIAAEADVLLVLGPGDPADARRLVEAAERAGTPAHLVGDVGEVDLRWLAGARAVGVTAGASAPPRLVARTVAALAGLGADDVRERAADTEDVRSTVPREVPVRMNARYGGGLS</sequence>
<dbReference type="RefSeq" id="WP_377548954.1">
    <property type="nucleotide sequence ID" value="NZ_JBHSBN010000016.1"/>
</dbReference>
<accession>A0ABV8KR59</accession>
<name>A0ABV8KR59_9ACTN</name>
<dbReference type="EMBL" id="JBHSBN010000016">
    <property type="protein sequence ID" value="MFC4108543.1"/>
    <property type="molecule type" value="Genomic_DNA"/>
</dbReference>
<evidence type="ECO:0000256" key="1">
    <source>
        <dbReference type="ARBA" id="ARBA00001966"/>
    </source>
</evidence>
<evidence type="ECO:0000313" key="8">
    <source>
        <dbReference type="Proteomes" id="UP001595868"/>
    </source>
</evidence>
<protein>
    <recommendedName>
        <fullName evidence="6">Nucleoside phosphorylase domain-containing protein</fullName>
    </recommendedName>
</protein>
<evidence type="ECO:0000256" key="5">
    <source>
        <dbReference type="ARBA" id="ARBA00023014"/>
    </source>
</evidence>
<proteinExistence type="predicted"/>
<dbReference type="Pfam" id="PF02401">
    <property type="entry name" value="LYTB"/>
    <property type="match status" value="1"/>
</dbReference>
<dbReference type="SUPFAM" id="SSF53167">
    <property type="entry name" value="Purine and uridine phosphorylases"/>
    <property type="match status" value="1"/>
</dbReference>
<feature type="domain" description="Nucleoside phosphorylase" evidence="6">
    <location>
        <begin position="30"/>
        <end position="160"/>
    </location>
</feature>
<dbReference type="InterPro" id="IPR035994">
    <property type="entry name" value="Nucleoside_phosphorylase_sf"/>
</dbReference>
<comment type="cofactor">
    <cofactor evidence="1">
        <name>[4Fe-4S] cluster</name>
        <dbReference type="ChEBI" id="CHEBI:49883"/>
    </cofactor>
</comment>
<gene>
    <name evidence="7" type="ORF">ACFOX0_21735</name>
</gene>
<keyword evidence="3" id="KW-0479">Metal-binding</keyword>
<reference evidence="8" key="1">
    <citation type="journal article" date="2019" name="Int. J. Syst. Evol. Microbiol.">
        <title>The Global Catalogue of Microorganisms (GCM) 10K type strain sequencing project: providing services to taxonomists for standard genome sequencing and annotation.</title>
        <authorList>
            <consortium name="The Broad Institute Genomics Platform"/>
            <consortium name="The Broad Institute Genome Sequencing Center for Infectious Disease"/>
            <person name="Wu L."/>
            <person name="Ma J."/>
        </authorList>
    </citation>
    <scope>NUCLEOTIDE SEQUENCE [LARGE SCALE GENOMIC DNA]</scope>
    <source>
        <strain evidence="8">2902at01</strain>
    </source>
</reference>
<dbReference type="PANTHER" id="PTHR30426:SF0">
    <property type="entry name" value="4-HYDROXY-3-METHYLBUT-2-ENYL DIPHOSPHATE REDUCTASE"/>
    <property type="match status" value="1"/>
</dbReference>
<dbReference type="Gene3D" id="3.40.50.1580">
    <property type="entry name" value="Nucleoside phosphorylase domain"/>
    <property type="match status" value="1"/>
</dbReference>
<evidence type="ECO:0000256" key="3">
    <source>
        <dbReference type="ARBA" id="ARBA00022723"/>
    </source>
</evidence>
<keyword evidence="5" id="KW-0411">Iron-sulfur</keyword>
<dbReference type="Pfam" id="PF01048">
    <property type="entry name" value="PNP_UDP_1"/>
    <property type="match status" value="1"/>
</dbReference>
<dbReference type="Gene3D" id="3.40.1010.20">
    <property type="entry name" value="4-hydroxy-3-methylbut-2-enyl diphosphate reductase, catalytic domain"/>
    <property type="match status" value="1"/>
</dbReference>
<evidence type="ECO:0000313" key="7">
    <source>
        <dbReference type="EMBL" id="MFC4108543.1"/>
    </source>
</evidence>
<dbReference type="InterPro" id="IPR000845">
    <property type="entry name" value="Nucleoside_phosphorylase_d"/>
</dbReference>
<evidence type="ECO:0000256" key="2">
    <source>
        <dbReference type="ARBA" id="ARBA00022485"/>
    </source>
</evidence>
<organism evidence="7 8">
    <name type="scientific">Micromonospora zhanjiangensis</name>
    <dbReference type="NCBI Taxonomy" id="1522057"/>
    <lineage>
        <taxon>Bacteria</taxon>
        <taxon>Bacillati</taxon>
        <taxon>Actinomycetota</taxon>
        <taxon>Actinomycetes</taxon>
        <taxon>Micromonosporales</taxon>
        <taxon>Micromonosporaceae</taxon>
        <taxon>Micromonospora</taxon>
    </lineage>
</organism>
<keyword evidence="2" id="KW-0004">4Fe-4S</keyword>
<dbReference type="Proteomes" id="UP001595868">
    <property type="component" value="Unassembled WGS sequence"/>
</dbReference>
<evidence type="ECO:0000256" key="4">
    <source>
        <dbReference type="ARBA" id="ARBA00023004"/>
    </source>
</evidence>
<comment type="caution">
    <text evidence="7">The sequence shown here is derived from an EMBL/GenBank/DDBJ whole genome shotgun (WGS) entry which is preliminary data.</text>
</comment>
<dbReference type="InterPro" id="IPR003451">
    <property type="entry name" value="LytB/IspH"/>
</dbReference>
<keyword evidence="8" id="KW-1185">Reference proteome</keyword>
<keyword evidence="4" id="KW-0408">Iron</keyword>